<dbReference type="InterPro" id="IPR049713">
    <property type="entry name" value="Pr6Pr-like"/>
</dbReference>
<dbReference type="InterPro" id="IPR006838">
    <property type="entry name" value="ADTRP_AIG1"/>
</dbReference>
<evidence type="ECO:0000256" key="4">
    <source>
        <dbReference type="ARBA" id="ARBA00023136"/>
    </source>
</evidence>
<dbReference type="Pfam" id="PF04750">
    <property type="entry name" value="Far-17a_AIG1"/>
    <property type="match status" value="1"/>
</dbReference>
<dbReference type="NCBIfam" id="NF038065">
    <property type="entry name" value="Pr6Pr"/>
    <property type="match status" value="1"/>
</dbReference>
<feature type="transmembrane region" description="Helical" evidence="5">
    <location>
        <begin position="149"/>
        <end position="169"/>
    </location>
</feature>
<reference evidence="6 7" key="1">
    <citation type="submission" date="2019-04" db="EMBL/GenBank/DDBJ databases">
        <title>Microbes associate with the intestines of laboratory mice.</title>
        <authorList>
            <person name="Navarre W."/>
            <person name="Wong E."/>
            <person name="Huang K."/>
            <person name="Tropini C."/>
            <person name="Ng K."/>
            <person name="Yu B."/>
        </authorList>
    </citation>
    <scope>NUCLEOTIDE SEQUENCE [LARGE SCALE GENOMIC DNA]</scope>
    <source>
        <strain evidence="6 7">NM62_B4-13</strain>
    </source>
</reference>
<feature type="transmembrane region" description="Helical" evidence="5">
    <location>
        <begin position="189"/>
        <end position="207"/>
    </location>
</feature>
<evidence type="ECO:0008006" key="8">
    <source>
        <dbReference type="Google" id="ProtNLM"/>
    </source>
</evidence>
<organism evidence="6 7">
    <name type="scientific">Stenotrophomonas maltophilia</name>
    <name type="common">Pseudomonas maltophilia</name>
    <name type="synonym">Xanthomonas maltophilia</name>
    <dbReference type="NCBI Taxonomy" id="40324"/>
    <lineage>
        <taxon>Bacteria</taxon>
        <taxon>Pseudomonadati</taxon>
        <taxon>Pseudomonadota</taxon>
        <taxon>Gammaproteobacteria</taxon>
        <taxon>Lysobacterales</taxon>
        <taxon>Lysobacteraceae</taxon>
        <taxon>Stenotrophomonas</taxon>
        <taxon>Stenotrophomonas maltophilia group</taxon>
    </lineage>
</organism>
<evidence type="ECO:0000313" key="7">
    <source>
        <dbReference type="Proteomes" id="UP000306631"/>
    </source>
</evidence>
<comment type="caution">
    <text evidence="6">The sequence shown here is derived from an EMBL/GenBank/DDBJ whole genome shotgun (WGS) entry which is preliminary data.</text>
</comment>
<protein>
    <recommendedName>
        <fullName evidence="8">FAR-17a/AIG1-like protein</fullName>
    </recommendedName>
</protein>
<feature type="transmembrane region" description="Helical" evidence="5">
    <location>
        <begin position="20"/>
        <end position="44"/>
    </location>
</feature>
<dbReference type="AlphaFoldDB" id="A0A4V3RJ80"/>
<evidence type="ECO:0000256" key="5">
    <source>
        <dbReference type="SAM" id="Phobius"/>
    </source>
</evidence>
<evidence type="ECO:0000256" key="1">
    <source>
        <dbReference type="ARBA" id="ARBA00004127"/>
    </source>
</evidence>
<feature type="transmembrane region" description="Helical" evidence="5">
    <location>
        <begin position="56"/>
        <end position="76"/>
    </location>
</feature>
<keyword evidence="4 5" id="KW-0472">Membrane</keyword>
<dbReference type="GO" id="GO:0016020">
    <property type="term" value="C:membrane"/>
    <property type="evidence" value="ECO:0007669"/>
    <property type="project" value="InterPro"/>
</dbReference>
<evidence type="ECO:0000256" key="3">
    <source>
        <dbReference type="ARBA" id="ARBA00022989"/>
    </source>
</evidence>
<sequence>METPHALLPVPAPTGAARAWAALTGLVAVAALALQYGLLLQTVGAEAGSGQATLRLLGYFTILSNIGVAAVCLARLRGSRSGLAAPAPSAAVALYIGITGLVYALVLRPLWQPQGWQWWADIGLHTAVPVLYLLGWLAGPHVGLRWRQLGGALVFPAVYLGWALLVGRWSGHYPYPFLDLGLLGGATVARNAAVVAAAFIAVGALLWRLDARLAHRAQGAPTRRS</sequence>
<accession>A0A4V3RJ80</accession>
<name>A0A4V3RJ80_STEMA</name>
<dbReference type="OrthoDB" id="9809977at2"/>
<gene>
    <name evidence="6" type="ORF">E5352_07655</name>
</gene>
<dbReference type="EMBL" id="SRYW01000005">
    <property type="protein sequence ID" value="TGY34870.1"/>
    <property type="molecule type" value="Genomic_DNA"/>
</dbReference>
<keyword evidence="2 5" id="KW-0812">Transmembrane</keyword>
<dbReference type="Proteomes" id="UP000306631">
    <property type="component" value="Unassembled WGS sequence"/>
</dbReference>
<feature type="transmembrane region" description="Helical" evidence="5">
    <location>
        <begin position="118"/>
        <end position="137"/>
    </location>
</feature>
<proteinExistence type="predicted"/>
<evidence type="ECO:0000256" key="2">
    <source>
        <dbReference type="ARBA" id="ARBA00022692"/>
    </source>
</evidence>
<dbReference type="GO" id="GO:0012505">
    <property type="term" value="C:endomembrane system"/>
    <property type="evidence" value="ECO:0007669"/>
    <property type="project" value="UniProtKB-SubCell"/>
</dbReference>
<evidence type="ECO:0000313" key="6">
    <source>
        <dbReference type="EMBL" id="TGY34870.1"/>
    </source>
</evidence>
<feature type="transmembrane region" description="Helical" evidence="5">
    <location>
        <begin position="83"/>
        <end position="106"/>
    </location>
</feature>
<keyword evidence="3 5" id="KW-1133">Transmembrane helix</keyword>
<comment type="subcellular location">
    <subcellularLocation>
        <location evidence="1">Endomembrane system</location>
        <topology evidence="1">Multi-pass membrane protein</topology>
    </subcellularLocation>
</comment>